<proteinExistence type="predicted"/>
<accession>A0ACC3BYL4</accession>
<comment type="caution">
    <text evidence="1">The sequence shown here is derived from an EMBL/GenBank/DDBJ whole genome shotgun (WGS) entry which is preliminary data.</text>
</comment>
<evidence type="ECO:0000313" key="2">
    <source>
        <dbReference type="Proteomes" id="UP000798662"/>
    </source>
</evidence>
<dbReference type="Proteomes" id="UP000798662">
    <property type="component" value="Chromosome 1"/>
</dbReference>
<protein>
    <submittedName>
        <fullName evidence="1">Uncharacterized protein</fullName>
    </submittedName>
</protein>
<reference evidence="1" key="1">
    <citation type="submission" date="2019-11" db="EMBL/GenBank/DDBJ databases">
        <title>Nori genome reveals adaptations in red seaweeds to the harsh intertidal environment.</title>
        <authorList>
            <person name="Wang D."/>
            <person name="Mao Y."/>
        </authorList>
    </citation>
    <scope>NUCLEOTIDE SEQUENCE</scope>
    <source>
        <tissue evidence="1">Gametophyte</tissue>
    </source>
</reference>
<gene>
    <name evidence="1" type="ORF">I4F81_005236</name>
</gene>
<name>A0ACC3BYL4_PYRYE</name>
<organism evidence="1 2">
    <name type="scientific">Pyropia yezoensis</name>
    <name type="common">Susabi-nori</name>
    <name type="synonym">Porphyra yezoensis</name>
    <dbReference type="NCBI Taxonomy" id="2788"/>
    <lineage>
        <taxon>Eukaryota</taxon>
        <taxon>Rhodophyta</taxon>
        <taxon>Bangiophyceae</taxon>
        <taxon>Bangiales</taxon>
        <taxon>Bangiaceae</taxon>
        <taxon>Pyropia</taxon>
    </lineage>
</organism>
<keyword evidence="2" id="KW-1185">Reference proteome</keyword>
<dbReference type="EMBL" id="CM020618">
    <property type="protein sequence ID" value="KAK1862668.1"/>
    <property type="molecule type" value="Genomic_DNA"/>
</dbReference>
<sequence length="219" mass="22361">MASSTAFVGAASGVPAVGRGAQPRSSHAALRLRSPPRPPFAGGVASRWPRPATLPSGPAVCMAAGKKGEGARGGSSRKKKRTGAAAPGSAKAAAVSGAAALKAAATPKADASAEARPERTTVADSNPGVPRTADDIKAAYTKKMAEKPKDTKTWLEKIYIISPFASQTGQKPPWYLNPNITFVIVFIVVGIAFYAVVASGGVHQGYVNGAPPDVNPFTK</sequence>
<evidence type="ECO:0000313" key="1">
    <source>
        <dbReference type="EMBL" id="KAK1862668.1"/>
    </source>
</evidence>